<dbReference type="RefSeq" id="WP_422918970.1">
    <property type="nucleotide sequence ID" value="NZ_JAMZEJ010000003.1"/>
</dbReference>
<feature type="transmembrane region" description="Helical" evidence="1">
    <location>
        <begin position="38"/>
        <end position="60"/>
    </location>
</feature>
<name>A0ABT1VX18_9PROT</name>
<dbReference type="InterPro" id="IPR021836">
    <property type="entry name" value="DUF3429"/>
</dbReference>
<keyword evidence="3" id="KW-1185">Reference proteome</keyword>
<feature type="transmembrane region" description="Helical" evidence="1">
    <location>
        <begin position="136"/>
        <end position="158"/>
    </location>
</feature>
<dbReference type="EMBL" id="JAMZEJ010000003">
    <property type="protein sequence ID" value="MCQ8240223.1"/>
    <property type="molecule type" value="Genomic_DNA"/>
</dbReference>
<organism evidence="2 3">
    <name type="scientific">Rhizosaccharibacter radicis</name>
    <dbReference type="NCBI Taxonomy" id="2782605"/>
    <lineage>
        <taxon>Bacteria</taxon>
        <taxon>Pseudomonadati</taxon>
        <taxon>Pseudomonadota</taxon>
        <taxon>Alphaproteobacteria</taxon>
        <taxon>Acetobacterales</taxon>
        <taxon>Acetobacteraceae</taxon>
        <taxon>Rhizosaccharibacter</taxon>
    </lineage>
</organism>
<accession>A0ABT1VX18</accession>
<feature type="transmembrane region" description="Helical" evidence="1">
    <location>
        <begin position="105"/>
        <end position="124"/>
    </location>
</feature>
<dbReference type="PANTHER" id="PTHR15887:SF1">
    <property type="entry name" value="TRANSMEMBRANE PROTEIN 69"/>
    <property type="match status" value="1"/>
</dbReference>
<keyword evidence="1" id="KW-1133">Transmembrane helix</keyword>
<gene>
    <name evidence="2" type="ORF">NFI88_05125</name>
</gene>
<evidence type="ECO:0000313" key="2">
    <source>
        <dbReference type="EMBL" id="MCQ8240223.1"/>
    </source>
</evidence>
<evidence type="ECO:0000313" key="3">
    <source>
        <dbReference type="Proteomes" id="UP001524547"/>
    </source>
</evidence>
<protein>
    <submittedName>
        <fullName evidence="2">DUF3429 domain-containing protein</fullName>
    </submittedName>
</protein>
<reference evidence="2 3" key="1">
    <citation type="submission" date="2022-06" db="EMBL/GenBank/DDBJ databases">
        <title>Rhizosaccharibacter gen. nov. sp. nov. KSS12, endophytic bacteria isolated from sugarcane.</title>
        <authorList>
            <person name="Pitiwittayakul N."/>
        </authorList>
    </citation>
    <scope>NUCLEOTIDE SEQUENCE [LARGE SCALE GENOMIC DNA]</scope>
    <source>
        <strain evidence="2 3">KSS12</strain>
    </source>
</reference>
<dbReference type="Pfam" id="PF11911">
    <property type="entry name" value="DUF3429"/>
    <property type="match status" value="1"/>
</dbReference>
<comment type="caution">
    <text evidence="2">The sequence shown here is derived from an EMBL/GenBank/DDBJ whole genome shotgun (WGS) entry which is preliminary data.</text>
</comment>
<feature type="transmembrane region" description="Helical" evidence="1">
    <location>
        <begin position="81"/>
        <end position="99"/>
    </location>
</feature>
<dbReference type="PANTHER" id="PTHR15887">
    <property type="entry name" value="TRANSMEMBRANE PROTEIN 69"/>
    <property type="match status" value="1"/>
</dbReference>
<sequence>MKHLPLFAILLGLGGLLPFLFCVVAIVAFPSSVPVPRLVMALCFYGACILSFLGGVHWGFALSPDGGGAVPGRRNADRWRLCLGVLPSLVGWAALLVTLVSSPVLALAILAIGFLLTIAAEVAAQRRGLMPPGYLALRWLLTAVVVLCLLAAAGARLVG</sequence>
<keyword evidence="1" id="KW-0472">Membrane</keyword>
<keyword evidence="1" id="KW-0812">Transmembrane</keyword>
<proteinExistence type="predicted"/>
<dbReference type="Proteomes" id="UP001524547">
    <property type="component" value="Unassembled WGS sequence"/>
</dbReference>
<evidence type="ECO:0000256" key="1">
    <source>
        <dbReference type="SAM" id="Phobius"/>
    </source>
</evidence>